<dbReference type="Proteomes" id="UP000182444">
    <property type="component" value="Chromosome 1A"/>
</dbReference>
<dbReference type="VEuPathDB" id="FungiDB:YALI1_A11165g"/>
<dbReference type="EMBL" id="CP017553">
    <property type="protein sequence ID" value="AOW00512.1"/>
    <property type="molecule type" value="Genomic_DNA"/>
</dbReference>
<dbReference type="GeneID" id="94582387"/>
<accession>A0A1D8N4F1</accession>
<reference evidence="1 2" key="1">
    <citation type="journal article" date="2016" name="PLoS ONE">
        <title>Sequence Assembly of Yarrowia lipolytica Strain W29/CLIB89 Shows Transposable Element Diversity.</title>
        <authorList>
            <person name="Magnan C."/>
            <person name="Yu J."/>
            <person name="Chang I."/>
            <person name="Jahn E."/>
            <person name="Kanomata Y."/>
            <person name="Wu J."/>
            <person name="Zeller M."/>
            <person name="Oakes M."/>
            <person name="Baldi P."/>
            <person name="Sandmeyer S."/>
        </authorList>
    </citation>
    <scope>NUCLEOTIDE SEQUENCE [LARGE SCALE GENOMIC DNA]</scope>
    <source>
        <strain evidence="2">CLIB89(W29)</strain>
    </source>
</reference>
<dbReference type="RefSeq" id="XP_068137828.1">
    <property type="nucleotide sequence ID" value="XM_068281727.1"/>
</dbReference>
<protein>
    <submittedName>
        <fullName evidence="1">Uncharacterized protein</fullName>
    </submittedName>
</protein>
<sequence>MMKEDIQRAPLRRNSYEIPSRPALTYKLYANQPVSRQRNTLVIRLLLKDGDPIDVVNYRPISLIELKIFSSFTLLASYAENPELHPAQAGFVLSW</sequence>
<gene>
    <name evidence="1" type="ORF">YALI1_A11165g</name>
</gene>
<evidence type="ECO:0000313" key="2">
    <source>
        <dbReference type="Proteomes" id="UP000182444"/>
    </source>
</evidence>
<dbReference type="AlphaFoldDB" id="A0A1D8N4F1"/>
<proteinExistence type="predicted"/>
<evidence type="ECO:0000313" key="1">
    <source>
        <dbReference type="EMBL" id="AOW00512.1"/>
    </source>
</evidence>
<organism evidence="1 2">
    <name type="scientific">Yarrowia lipolytica</name>
    <name type="common">Candida lipolytica</name>
    <dbReference type="NCBI Taxonomy" id="4952"/>
    <lineage>
        <taxon>Eukaryota</taxon>
        <taxon>Fungi</taxon>
        <taxon>Dikarya</taxon>
        <taxon>Ascomycota</taxon>
        <taxon>Saccharomycotina</taxon>
        <taxon>Dipodascomycetes</taxon>
        <taxon>Dipodascales</taxon>
        <taxon>Dipodascales incertae sedis</taxon>
        <taxon>Yarrowia</taxon>
    </lineage>
</organism>
<name>A0A1D8N4F1_YARLL</name>